<reference evidence="10 11" key="1">
    <citation type="submission" date="2022-08" db="EMBL/GenBank/DDBJ databases">
        <title>Reclassification of Massilia species as members of the genera Telluria, Duganella, Pseudoduganella, Mokoshia gen. nov. and Zemynaea gen. nov. using orthogonal and non-orthogonal genome-based approaches.</title>
        <authorList>
            <person name="Bowman J.P."/>
        </authorList>
    </citation>
    <scope>NUCLEOTIDE SEQUENCE [LARGE SCALE GENOMIC DNA]</scope>
    <source>
        <strain evidence="10 11">JCM 31661</strain>
    </source>
</reference>
<dbReference type="Gene3D" id="3.40.50.2000">
    <property type="entry name" value="Glycogen Phosphorylase B"/>
    <property type="match status" value="1"/>
</dbReference>
<dbReference type="SMART" id="SM00028">
    <property type="entry name" value="TPR"/>
    <property type="match status" value="5"/>
</dbReference>
<feature type="repeat" description="TPR" evidence="8">
    <location>
        <begin position="203"/>
        <end position="236"/>
    </location>
</feature>
<keyword evidence="11" id="KW-1185">Reference proteome</keyword>
<accession>A0ABT2AFU7</accession>
<keyword evidence="6" id="KW-0677">Repeat</keyword>
<organism evidence="10 11">
    <name type="scientific">Massilia agri</name>
    <dbReference type="NCBI Taxonomy" id="1886785"/>
    <lineage>
        <taxon>Bacteria</taxon>
        <taxon>Pseudomonadati</taxon>
        <taxon>Pseudomonadota</taxon>
        <taxon>Betaproteobacteria</taxon>
        <taxon>Burkholderiales</taxon>
        <taxon>Oxalobacteraceae</taxon>
        <taxon>Telluria group</taxon>
        <taxon>Massilia</taxon>
    </lineage>
</organism>
<evidence type="ECO:0000259" key="9">
    <source>
        <dbReference type="Pfam" id="PF13844"/>
    </source>
</evidence>
<dbReference type="Gene3D" id="3.40.50.11380">
    <property type="match status" value="1"/>
</dbReference>
<dbReference type="EC" id="2.4.1.255" evidence="3"/>
<evidence type="ECO:0000256" key="5">
    <source>
        <dbReference type="ARBA" id="ARBA00022679"/>
    </source>
</evidence>
<evidence type="ECO:0000256" key="8">
    <source>
        <dbReference type="PROSITE-ProRule" id="PRU00339"/>
    </source>
</evidence>
<evidence type="ECO:0000256" key="7">
    <source>
        <dbReference type="ARBA" id="ARBA00022803"/>
    </source>
</evidence>
<dbReference type="Proteomes" id="UP001206572">
    <property type="component" value="Unassembled WGS sequence"/>
</dbReference>
<feature type="domain" description="O-GlcNAc transferase C-terminal" evidence="9">
    <location>
        <begin position="526"/>
        <end position="684"/>
    </location>
</feature>
<dbReference type="PANTHER" id="PTHR44835:SF1">
    <property type="entry name" value="PROTEIN O-GLCNAC TRANSFERASE"/>
    <property type="match status" value="1"/>
</dbReference>
<gene>
    <name evidence="10" type="ORF">NX780_01615</name>
</gene>
<evidence type="ECO:0000256" key="3">
    <source>
        <dbReference type="ARBA" id="ARBA00011970"/>
    </source>
</evidence>
<evidence type="ECO:0000256" key="2">
    <source>
        <dbReference type="ARBA" id="ARBA00005386"/>
    </source>
</evidence>
<dbReference type="InterPro" id="IPR029489">
    <property type="entry name" value="OGT/SEC/SPY_C"/>
</dbReference>
<comment type="similarity">
    <text evidence="2">Belongs to the glycosyltransferase 41 family. O-GlcNAc transferase subfamily.</text>
</comment>
<comment type="caution">
    <text evidence="10">The sequence shown here is derived from an EMBL/GenBank/DDBJ whole genome shotgun (WGS) entry which is preliminary data.</text>
</comment>
<name>A0ABT2AFU7_9BURK</name>
<sequence length="734" mass="79634">MHHSTSTASGDDIQQLARDAMHSAQGDIESGRFAQAAALYEGVLTLLPGHGGAHAGLALLARQAGRLPDAIAHCAQALQADPAREDYWIAYLEALMEARQFDTARELLALGRQHGLQGAAVDAIAQQLTAPGAPSEQETDAATSLFTTGHLEAAAQAARLLCERFPRHPFGFKLLGAVRHLQGELRGAIEAMAAAALLGPVDTETLGNLGQLLKHAGRLEEAEQVARRDLSLRPGSAGAHNNLAVVLAEAGRLEEAHASAAQAVACDPQHVEARNSLAVVLARQGRARDAVAAYRTVLRLDPAHADAYSNLLFCLSQMEGIAPADLFEEHRRYGEELTRRLGPPQPWPNSRDPERVLRVGFVSGDLRHHAVVSFLEPVLSRLAGRPGLRLHAYHTNVHEDATSARLRGYMAVWHNVAALDDAALENLVRREGIDILVDLSGHTAHNRMRVFARKPAPLQATWIGYPFSTGLPTMDYYFTDRVSMPPGEYDHLFTEKLLHLPVTAPFQPAADAPDVVPPPMATNGYLTFGSFNRLSKISRTVIAVWSRILRGIPDARLVVAGMPEGGGHQELLGWLAEEGIAAERVRFYPRTGMRDYLALHNEVDVNLDTFPYSGGTTTLHALWMGVPTLTVEGDTPAGRQSATILRQNGLPQYAAPNLDEFVERGLSFPGRLAGLTNMRAKMRAHMARPTEDAMRRVADGVELALRAMWRRWCAGLPADSFAVTLPPTQPAAQG</sequence>
<evidence type="ECO:0000313" key="11">
    <source>
        <dbReference type="Proteomes" id="UP001206572"/>
    </source>
</evidence>
<keyword evidence="5" id="KW-0808">Transferase</keyword>
<dbReference type="PANTHER" id="PTHR44835">
    <property type="entry name" value="UDP-N-ACETYLGLUCOSAMINE--PEPTIDE N-ACETYLGLUCOSAMINYLTRANSFERASE SPINDLY-RELATED"/>
    <property type="match status" value="1"/>
</dbReference>
<dbReference type="Pfam" id="PF13432">
    <property type="entry name" value="TPR_16"/>
    <property type="match status" value="3"/>
</dbReference>
<dbReference type="SUPFAM" id="SSF53756">
    <property type="entry name" value="UDP-Glycosyltransferase/glycogen phosphorylase"/>
    <property type="match status" value="1"/>
</dbReference>
<dbReference type="Gene3D" id="1.25.40.10">
    <property type="entry name" value="Tetratricopeptide repeat domain"/>
    <property type="match status" value="3"/>
</dbReference>
<dbReference type="InterPro" id="IPR019734">
    <property type="entry name" value="TPR_rpt"/>
</dbReference>
<dbReference type="Pfam" id="PF13844">
    <property type="entry name" value="Glyco_transf_41"/>
    <property type="match status" value="2"/>
</dbReference>
<dbReference type="RefSeq" id="WP_258826121.1">
    <property type="nucleotide sequence ID" value="NZ_JANUHA010000001.1"/>
</dbReference>
<feature type="repeat" description="TPR" evidence="8">
    <location>
        <begin position="271"/>
        <end position="304"/>
    </location>
</feature>
<proteinExistence type="inferred from homology"/>
<dbReference type="PROSITE" id="PS50005">
    <property type="entry name" value="TPR"/>
    <property type="match status" value="2"/>
</dbReference>
<evidence type="ECO:0000256" key="4">
    <source>
        <dbReference type="ARBA" id="ARBA00022676"/>
    </source>
</evidence>
<keyword evidence="7 8" id="KW-0802">TPR repeat</keyword>
<evidence type="ECO:0000256" key="1">
    <source>
        <dbReference type="ARBA" id="ARBA00004922"/>
    </source>
</evidence>
<dbReference type="InterPro" id="IPR051939">
    <property type="entry name" value="Glycosyltr_41/O-GlcNAc_trsf"/>
</dbReference>
<feature type="domain" description="O-GlcNAc transferase C-terminal" evidence="9">
    <location>
        <begin position="353"/>
        <end position="503"/>
    </location>
</feature>
<keyword evidence="4" id="KW-0328">Glycosyltransferase</keyword>
<dbReference type="SUPFAM" id="SSF48452">
    <property type="entry name" value="TPR-like"/>
    <property type="match status" value="1"/>
</dbReference>
<comment type="pathway">
    <text evidence="1">Protein modification; protein glycosylation.</text>
</comment>
<evidence type="ECO:0000256" key="6">
    <source>
        <dbReference type="ARBA" id="ARBA00022737"/>
    </source>
</evidence>
<dbReference type="InterPro" id="IPR011990">
    <property type="entry name" value="TPR-like_helical_dom_sf"/>
</dbReference>
<dbReference type="EMBL" id="JANUHA010000001">
    <property type="protein sequence ID" value="MCS0595040.1"/>
    <property type="molecule type" value="Genomic_DNA"/>
</dbReference>
<protein>
    <recommendedName>
        <fullName evidence="3">protein O-GlcNAc transferase</fullName>
        <ecNumber evidence="3">2.4.1.255</ecNumber>
    </recommendedName>
</protein>
<evidence type="ECO:0000313" key="10">
    <source>
        <dbReference type="EMBL" id="MCS0595040.1"/>
    </source>
</evidence>